<protein>
    <recommendedName>
        <fullName evidence="1">Acid sugar phosphatase</fullName>
        <ecNumber evidence="1">3.1.3.-</ecNumber>
    </recommendedName>
</protein>
<dbReference type="InterPro" id="IPR036412">
    <property type="entry name" value="HAD-like_sf"/>
</dbReference>
<keyword evidence="1" id="KW-0460">Magnesium</keyword>
<dbReference type="Pfam" id="PF13242">
    <property type="entry name" value="Hydrolase_like"/>
    <property type="match status" value="1"/>
</dbReference>
<dbReference type="Pfam" id="PF13344">
    <property type="entry name" value="Hydrolase_6"/>
    <property type="match status" value="1"/>
</dbReference>
<accession>A0ABM8V433</accession>
<dbReference type="Gene3D" id="3.40.50.1000">
    <property type="entry name" value="HAD superfamily/HAD-like"/>
    <property type="match status" value="2"/>
</dbReference>
<dbReference type="InterPro" id="IPR006357">
    <property type="entry name" value="HAD-SF_hydro_IIA"/>
</dbReference>
<dbReference type="NCBIfam" id="TIGR01460">
    <property type="entry name" value="HAD-SF-IIA"/>
    <property type="match status" value="1"/>
</dbReference>
<gene>
    <name evidence="2" type="primary">txxe 2013-araL</name>
    <name evidence="2" type="ORF">TXXE_09715</name>
</gene>
<dbReference type="SUPFAM" id="SSF56784">
    <property type="entry name" value="HAD-like"/>
    <property type="match status" value="1"/>
</dbReference>
<dbReference type="EMBL" id="CAJRAY010000043">
    <property type="protein sequence ID" value="CAG5086221.1"/>
    <property type="molecule type" value="Genomic_DNA"/>
</dbReference>
<comment type="function">
    <text evidence="1">Catalyzes the dephosphorylation of 2-6 carbon acid sugars in vitro.</text>
</comment>
<dbReference type="Proteomes" id="UP000681526">
    <property type="component" value="Unassembled WGS sequence"/>
</dbReference>
<dbReference type="NCBIfam" id="TIGR01549">
    <property type="entry name" value="HAD-SF-IA-v1"/>
    <property type="match status" value="1"/>
</dbReference>
<comment type="cofactor">
    <cofactor evidence="1">
        <name>Mg(2+)</name>
        <dbReference type="ChEBI" id="CHEBI:18420"/>
    </cofactor>
</comment>
<keyword evidence="1" id="KW-0479">Metal-binding</keyword>
<dbReference type="InterPro" id="IPR006439">
    <property type="entry name" value="HAD-SF_hydro_IA"/>
</dbReference>
<evidence type="ECO:0000313" key="2">
    <source>
        <dbReference type="EMBL" id="CAG5086221.1"/>
    </source>
</evidence>
<dbReference type="EC" id="3.1.3.-" evidence="1"/>
<name>A0ABM8V433_THEXY</name>
<dbReference type="RefSeq" id="WP_213484456.1">
    <property type="nucleotide sequence ID" value="NZ_CAJRAY010000043.1"/>
</dbReference>
<evidence type="ECO:0000256" key="1">
    <source>
        <dbReference type="PIRNR" id="PIRNR000915"/>
    </source>
</evidence>
<keyword evidence="3" id="KW-1185">Reference proteome</keyword>
<dbReference type="InterPro" id="IPR023214">
    <property type="entry name" value="HAD_sf"/>
</dbReference>
<proteinExistence type="inferred from homology"/>
<evidence type="ECO:0000313" key="3">
    <source>
        <dbReference type="Proteomes" id="UP000681526"/>
    </source>
</evidence>
<dbReference type="PANTHER" id="PTHR19288">
    <property type="entry name" value="4-NITROPHENYLPHOSPHATASE-RELATED"/>
    <property type="match status" value="1"/>
</dbReference>
<organism evidence="2 3">
    <name type="scientific">Thermobacillus xylanilyticus</name>
    <dbReference type="NCBI Taxonomy" id="76633"/>
    <lineage>
        <taxon>Bacteria</taxon>
        <taxon>Bacillati</taxon>
        <taxon>Bacillota</taxon>
        <taxon>Bacilli</taxon>
        <taxon>Bacillales</taxon>
        <taxon>Paenibacillaceae</taxon>
        <taxon>Thermobacillus</taxon>
    </lineage>
</organism>
<comment type="caution">
    <text evidence="2">The sequence shown here is derived from an EMBL/GenBank/DDBJ whole genome shotgun (WGS) entry which is preliminary data.</text>
</comment>
<sequence length="269" mass="29271">MAKDWSPDGFILDLDGTVYTGSRPIPGAAEAVAYLRAKGKRIVFLSNRGNISRRMCRERLEAIGIPCEAEDIILTSSVVSRYLAEHEPDARVWVLGEQGLRDELAAHGVRFAARPQEADRLVVTLHETLTYAELNDAFRAVRAGARIIATNADRTFPGEDGEAIDVGGLLAALTHTTGTEVDTVVGKPSPLMAEAALDRLGLPPERCMVIGDSLASDIAMGRRMGLRTALVLTGSGTREAAMALDETERPHWILDSLADIRRLLEEMER</sequence>
<dbReference type="PIRSF" id="PIRSF000915">
    <property type="entry name" value="PGP-type_phosphatase"/>
    <property type="match status" value="1"/>
</dbReference>
<dbReference type="PANTHER" id="PTHR19288:SF46">
    <property type="entry name" value="HALOACID DEHALOGENASE-LIKE HYDROLASE DOMAIN-CONTAINING PROTEIN 2"/>
    <property type="match status" value="1"/>
</dbReference>
<reference evidence="2 3" key="1">
    <citation type="submission" date="2021-04" db="EMBL/GenBank/DDBJ databases">
        <authorList>
            <person name="Rakotoarivonina H."/>
        </authorList>
    </citation>
    <scope>NUCLEOTIDE SEQUENCE [LARGE SCALE GENOMIC DNA]</scope>
    <source>
        <strain evidence="2 3">XE</strain>
    </source>
</reference>
<comment type="similarity">
    <text evidence="1">Belongs to the HAD-like hydrolase superfamily. NagD family.</text>
</comment>